<keyword evidence="3" id="KW-1185">Reference proteome</keyword>
<dbReference type="RefSeq" id="XP_060436282.1">
    <property type="nucleotide sequence ID" value="XM_060571586.1"/>
</dbReference>
<evidence type="ECO:0000256" key="1">
    <source>
        <dbReference type="SAM" id="MobiDB-lite"/>
    </source>
</evidence>
<protein>
    <submittedName>
        <fullName evidence="2">Uncharacterized protein</fullName>
    </submittedName>
</protein>
<proteinExistence type="predicted"/>
<evidence type="ECO:0000313" key="3">
    <source>
        <dbReference type="Proteomes" id="UP001224890"/>
    </source>
</evidence>
<sequence length="190" mass="21161">MPGSVLYEIRHSTDDLVPSSPNLLSSSYRTAVQARMLYVPHSLSRSTRNRPMTEKTGQEKRRNERTRKCIAGGSKEKKRSTTHRNIVLNASLTPPGRSCNTFLVLPSHLSKLLVTEVRSKPALAPSSASLFPSRYPASLYSSPDHRRAYLLLLACFEKLSFHLFVRVSSPRGIVDHGGVGLSPVWLDEYG</sequence>
<reference evidence="2" key="1">
    <citation type="submission" date="2021-06" db="EMBL/GenBank/DDBJ databases">
        <title>Comparative genomics, transcriptomics and evolutionary studies reveal genomic signatures of adaptation to plant cell wall in hemibiotrophic fungi.</title>
        <authorList>
            <consortium name="DOE Joint Genome Institute"/>
            <person name="Baroncelli R."/>
            <person name="Diaz J.F."/>
            <person name="Benocci T."/>
            <person name="Peng M."/>
            <person name="Battaglia E."/>
            <person name="Haridas S."/>
            <person name="Andreopoulos W."/>
            <person name="Labutti K."/>
            <person name="Pangilinan J."/>
            <person name="Floch G.L."/>
            <person name="Makela M.R."/>
            <person name="Henrissat B."/>
            <person name="Grigoriev I.V."/>
            <person name="Crouch J.A."/>
            <person name="De Vries R.P."/>
            <person name="Sukno S.A."/>
            <person name="Thon M.R."/>
        </authorList>
    </citation>
    <scope>NUCLEOTIDE SEQUENCE</scope>
    <source>
        <strain evidence="2">CBS 193.32</strain>
    </source>
</reference>
<evidence type="ECO:0000313" key="2">
    <source>
        <dbReference type="EMBL" id="KAK1700525.1"/>
    </source>
</evidence>
<accession>A0AAJ0AY93</accession>
<feature type="region of interest" description="Disordered" evidence="1">
    <location>
        <begin position="39"/>
        <end position="81"/>
    </location>
</feature>
<dbReference type="AlphaFoldDB" id="A0AAJ0AY93"/>
<dbReference type="EMBL" id="JAHMHR010000002">
    <property type="protein sequence ID" value="KAK1700525.1"/>
    <property type="molecule type" value="Genomic_DNA"/>
</dbReference>
<name>A0AAJ0AY93_9PEZI</name>
<feature type="compositionally biased region" description="Basic and acidic residues" evidence="1">
    <location>
        <begin position="51"/>
        <end position="62"/>
    </location>
</feature>
<dbReference type="GeneID" id="85456112"/>
<organism evidence="2 3">
    <name type="scientific">Colletotrichum godetiae</name>
    <dbReference type="NCBI Taxonomy" id="1209918"/>
    <lineage>
        <taxon>Eukaryota</taxon>
        <taxon>Fungi</taxon>
        <taxon>Dikarya</taxon>
        <taxon>Ascomycota</taxon>
        <taxon>Pezizomycotina</taxon>
        <taxon>Sordariomycetes</taxon>
        <taxon>Hypocreomycetidae</taxon>
        <taxon>Glomerellales</taxon>
        <taxon>Glomerellaceae</taxon>
        <taxon>Colletotrichum</taxon>
        <taxon>Colletotrichum acutatum species complex</taxon>
    </lineage>
</organism>
<dbReference type="Proteomes" id="UP001224890">
    <property type="component" value="Unassembled WGS sequence"/>
</dbReference>
<gene>
    <name evidence="2" type="ORF">BDP55DRAFT_626092</name>
</gene>
<comment type="caution">
    <text evidence="2">The sequence shown here is derived from an EMBL/GenBank/DDBJ whole genome shotgun (WGS) entry which is preliminary data.</text>
</comment>